<comment type="subcellular location">
    <subcellularLocation>
        <location evidence="1">Membrane</location>
        <topology evidence="1">Single-pass membrane protein</topology>
    </subcellularLocation>
</comment>
<dbReference type="GO" id="GO:0016020">
    <property type="term" value="C:membrane"/>
    <property type="evidence" value="ECO:0007669"/>
    <property type="project" value="UniProtKB-SubCell"/>
</dbReference>
<organism evidence="9 10">
    <name type="scientific">Menidia menidia</name>
    <name type="common">Atlantic silverside</name>
    <dbReference type="NCBI Taxonomy" id="238744"/>
    <lineage>
        <taxon>Eukaryota</taxon>
        <taxon>Metazoa</taxon>
        <taxon>Chordata</taxon>
        <taxon>Craniata</taxon>
        <taxon>Vertebrata</taxon>
        <taxon>Euteleostomi</taxon>
        <taxon>Actinopterygii</taxon>
        <taxon>Neopterygii</taxon>
        <taxon>Teleostei</taxon>
        <taxon>Neoteleostei</taxon>
        <taxon>Acanthomorphata</taxon>
        <taxon>Ovalentaria</taxon>
        <taxon>Atherinomorphae</taxon>
        <taxon>Atheriniformes</taxon>
        <taxon>Atherinopsidae</taxon>
        <taxon>Menidiinae</taxon>
        <taxon>Menidia</taxon>
    </lineage>
</organism>
<evidence type="ECO:0000256" key="4">
    <source>
        <dbReference type="ARBA" id="ARBA00022771"/>
    </source>
</evidence>
<dbReference type="AlphaFoldDB" id="A0A8S4AE86"/>
<dbReference type="OrthoDB" id="8121437at2759"/>
<name>A0A8S4AE86_9TELE</name>
<keyword evidence="7" id="KW-0472">Membrane</keyword>
<evidence type="ECO:0000256" key="7">
    <source>
        <dbReference type="ARBA" id="ARBA00023136"/>
    </source>
</evidence>
<evidence type="ECO:0000256" key="3">
    <source>
        <dbReference type="ARBA" id="ARBA00022723"/>
    </source>
</evidence>
<keyword evidence="6" id="KW-1133">Transmembrane helix</keyword>
<keyword evidence="4" id="KW-0863">Zinc-finger</keyword>
<evidence type="ECO:0000256" key="5">
    <source>
        <dbReference type="ARBA" id="ARBA00022833"/>
    </source>
</evidence>
<keyword evidence="10" id="KW-1185">Reference proteome</keyword>
<protein>
    <submittedName>
        <fullName evidence="9">(Atlantic silverside) hypothetical protein</fullName>
    </submittedName>
</protein>
<accession>A0A8S4AE86</accession>
<evidence type="ECO:0000259" key="8">
    <source>
        <dbReference type="SMART" id="SM01328"/>
    </source>
</evidence>
<comment type="caution">
    <text evidence="9">The sequence shown here is derived from an EMBL/GenBank/DDBJ whole genome shotgun (WGS) entry which is preliminary data.</text>
</comment>
<evidence type="ECO:0000256" key="2">
    <source>
        <dbReference type="ARBA" id="ARBA00022692"/>
    </source>
</evidence>
<dbReference type="SMART" id="SM01328">
    <property type="entry name" value="zf-3CxxC"/>
    <property type="match status" value="2"/>
</dbReference>
<keyword evidence="3" id="KW-0479">Metal-binding</keyword>
<reference evidence="9" key="1">
    <citation type="submission" date="2021-05" db="EMBL/GenBank/DDBJ databases">
        <authorList>
            <person name="Tigano A."/>
        </authorList>
    </citation>
    <scope>NUCLEOTIDE SEQUENCE</scope>
</reference>
<keyword evidence="2" id="KW-0812">Transmembrane</keyword>
<dbReference type="EMBL" id="CAJRST010000002">
    <property type="protein sequence ID" value="CAG5864236.1"/>
    <property type="molecule type" value="Genomic_DNA"/>
</dbReference>
<proteinExistence type="predicted"/>
<evidence type="ECO:0000256" key="1">
    <source>
        <dbReference type="ARBA" id="ARBA00004167"/>
    </source>
</evidence>
<dbReference type="PANTHER" id="PTHR14402">
    <property type="entry name" value="RECEPTOR TRANSPORTING PROTEIN"/>
    <property type="match status" value="1"/>
</dbReference>
<dbReference type="GO" id="GO:0008270">
    <property type="term" value="F:zinc ion binding"/>
    <property type="evidence" value="ECO:0007669"/>
    <property type="project" value="UniProtKB-KW"/>
</dbReference>
<gene>
    <name evidence="9" type="ORF">MMEN_LOCUS1558</name>
</gene>
<keyword evidence="5" id="KW-0862">Zinc</keyword>
<dbReference type="InterPro" id="IPR026096">
    <property type="entry name" value="R-trans_p"/>
</dbReference>
<sequence>MDIAEWKRVFENKATKMQQQDPWQLMFDENIFPNRPNMGWKQCIGNTCATFRCSSCGRGWSSNRVMVVFHMQLRNAKGTIKIRPLHQQCKNCSDGPMEKPCIESSSIYVLMQNLVEKIRIKCYNERIELKKRHFKSYDGNSPHEPAHCQGCQLKILSSPLYNFTMITADTKRMNPKEWESIFQTKVGILNPTHVWCLMFDDSITPKAPKMGWSEYIRNTSARFTCSKCGRSWPSNRVMVIFHMRLLNGEGTVKVRLIRQNCKRCSNAPMEKPRHESDNINVLMEKLMDKIRIKCYHEDLGETNRPFIQLDVKSPHEPDHCEGCKLGICQRE</sequence>
<dbReference type="InterPro" id="IPR027377">
    <property type="entry name" value="ZAR1/RTP1-5-like_Znf-3CxxC"/>
</dbReference>
<dbReference type="GO" id="GO:0051205">
    <property type="term" value="P:protein insertion into membrane"/>
    <property type="evidence" value="ECO:0007669"/>
    <property type="project" value="TreeGrafter"/>
</dbReference>
<dbReference type="PANTHER" id="PTHR14402:SF8">
    <property type="entry name" value="RECEPTOR-TRANSPORTING PROTEIN 4"/>
    <property type="match status" value="1"/>
</dbReference>
<dbReference type="Proteomes" id="UP000677803">
    <property type="component" value="Unassembled WGS sequence"/>
</dbReference>
<feature type="domain" description="3CxxC-type" evidence="8">
    <location>
        <begin position="46"/>
        <end position="154"/>
    </location>
</feature>
<dbReference type="Pfam" id="PF13695">
    <property type="entry name" value="Zn_ribbon_3CxxC"/>
    <property type="match status" value="2"/>
</dbReference>
<evidence type="ECO:0000313" key="10">
    <source>
        <dbReference type="Proteomes" id="UP000677803"/>
    </source>
</evidence>
<dbReference type="GO" id="GO:0031849">
    <property type="term" value="F:olfactory receptor binding"/>
    <property type="evidence" value="ECO:0007669"/>
    <property type="project" value="TreeGrafter"/>
</dbReference>
<dbReference type="GO" id="GO:0006612">
    <property type="term" value="P:protein targeting to membrane"/>
    <property type="evidence" value="ECO:0007669"/>
    <property type="project" value="TreeGrafter"/>
</dbReference>
<evidence type="ECO:0000256" key="6">
    <source>
        <dbReference type="ARBA" id="ARBA00022989"/>
    </source>
</evidence>
<feature type="domain" description="3CxxC-type" evidence="8">
    <location>
        <begin position="218"/>
        <end position="326"/>
    </location>
</feature>
<evidence type="ECO:0000313" key="9">
    <source>
        <dbReference type="EMBL" id="CAG5864236.1"/>
    </source>
</evidence>